<dbReference type="Pfam" id="PF00440">
    <property type="entry name" value="TetR_N"/>
    <property type="match status" value="1"/>
</dbReference>
<evidence type="ECO:0000313" key="5">
    <source>
        <dbReference type="Proteomes" id="UP000321638"/>
    </source>
</evidence>
<dbReference type="OrthoDB" id="9812484at2"/>
<dbReference type="GO" id="GO:0003677">
    <property type="term" value="F:DNA binding"/>
    <property type="evidence" value="ECO:0007669"/>
    <property type="project" value="UniProtKB-UniRule"/>
</dbReference>
<accession>A0A5C8PAB3</accession>
<evidence type="ECO:0000259" key="3">
    <source>
        <dbReference type="PROSITE" id="PS50977"/>
    </source>
</evidence>
<dbReference type="AlphaFoldDB" id="A0A5C8PAB3"/>
<feature type="DNA-binding region" description="H-T-H motif" evidence="2">
    <location>
        <begin position="35"/>
        <end position="54"/>
    </location>
</feature>
<dbReference type="InterPro" id="IPR009057">
    <property type="entry name" value="Homeodomain-like_sf"/>
</dbReference>
<protein>
    <submittedName>
        <fullName evidence="4">TetR/AcrR family transcriptional regulator</fullName>
    </submittedName>
</protein>
<organism evidence="4 5">
    <name type="scientific">Vineibacter terrae</name>
    <dbReference type="NCBI Taxonomy" id="2586908"/>
    <lineage>
        <taxon>Bacteria</taxon>
        <taxon>Pseudomonadati</taxon>
        <taxon>Pseudomonadota</taxon>
        <taxon>Alphaproteobacteria</taxon>
        <taxon>Hyphomicrobiales</taxon>
        <taxon>Vineibacter</taxon>
    </lineage>
</organism>
<dbReference type="Proteomes" id="UP000321638">
    <property type="component" value="Unassembled WGS sequence"/>
</dbReference>
<sequence length="215" mass="24159">MTSRGRPRRNGRLSRLDWLEAGQAILCENGIAGLKLAALTRRLRVSTGSFYHHFADFEAFLNALAEHFTADQVRDTLRQASDGDADPLTRMRRLRRISVRTRMFQLDSAMRIWAATDARAAATMRTAERIVLDFLTQAFRDLGYAGSEAALRARLLLSANVARIEVASPPAGKRFFKQALELLTRDAPKARSARHVEASRRKGARFARDFSLRSA</sequence>
<evidence type="ECO:0000256" key="2">
    <source>
        <dbReference type="PROSITE-ProRule" id="PRU00335"/>
    </source>
</evidence>
<proteinExistence type="predicted"/>
<dbReference type="Gene3D" id="1.10.357.10">
    <property type="entry name" value="Tetracycline Repressor, domain 2"/>
    <property type="match status" value="1"/>
</dbReference>
<keyword evidence="1 2" id="KW-0238">DNA-binding</keyword>
<comment type="caution">
    <text evidence="4">The sequence shown here is derived from an EMBL/GenBank/DDBJ whole genome shotgun (WGS) entry which is preliminary data.</text>
</comment>
<dbReference type="EMBL" id="VDUZ01000054">
    <property type="protein sequence ID" value="TXL70717.1"/>
    <property type="molecule type" value="Genomic_DNA"/>
</dbReference>
<dbReference type="PROSITE" id="PS50977">
    <property type="entry name" value="HTH_TETR_2"/>
    <property type="match status" value="1"/>
</dbReference>
<dbReference type="SUPFAM" id="SSF46689">
    <property type="entry name" value="Homeodomain-like"/>
    <property type="match status" value="1"/>
</dbReference>
<dbReference type="RefSeq" id="WP_147851282.1">
    <property type="nucleotide sequence ID" value="NZ_VDUZ01000054.1"/>
</dbReference>
<evidence type="ECO:0000313" key="4">
    <source>
        <dbReference type="EMBL" id="TXL70717.1"/>
    </source>
</evidence>
<feature type="domain" description="HTH tetR-type" evidence="3">
    <location>
        <begin position="12"/>
        <end position="72"/>
    </location>
</feature>
<name>A0A5C8PAB3_9HYPH</name>
<gene>
    <name evidence="4" type="ORF">FHP25_33065</name>
</gene>
<reference evidence="4 5" key="1">
    <citation type="submission" date="2019-06" db="EMBL/GenBank/DDBJ databases">
        <title>New taxonomy in bacterial strain CC-CFT640, isolated from vineyard.</title>
        <authorList>
            <person name="Lin S.-Y."/>
            <person name="Tsai C.-F."/>
            <person name="Young C.-C."/>
        </authorList>
    </citation>
    <scope>NUCLEOTIDE SEQUENCE [LARGE SCALE GENOMIC DNA]</scope>
    <source>
        <strain evidence="4 5">CC-CFT640</strain>
    </source>
</reference>
<keyword evidence="5" id="KW-1185">Reference proteome</keyword>
<evidence type="ECO:0000256" key="1">
    <source>
        <dbReference type="ARBA" id="ARBA00023125"/>
    </source>
</evidence>
<dbReference type="InterPro" id="IPR001647">
    <property type="entry name" value="HTH_TetR"/>
</dbReference>